<accession>A0ABS1J0L3</accession>
<keyword evidence="1" id="KW-0472">Membrane</keyword>
<evidence type="ECO:0000256" key="1">
    <source>
        <dbReference type="SAM" id="Phobius"/>
    </source>
</evidence>
<comment type="caution">
    <text evidence="2">The sequence shown here is derived from an EMBL/GenBank/DDBJ whole genome shotgun (WGS) entry which is preliminary data.</text>
</comment>
<name>A0ABS1J0L3_9FIRM</name>
<dbReference type="Proteomes" id="UP000604730">
    <property type="component" value="Unassembled WGS sequence"/>
</dbReference>
<keyword evidence="1" id="KW-0812">Transmembrane</keyword>
<organism evidence="2 3">
    <name type="scientific">Catonella massiliensis</name>
    <dbReference type="NCBI Taxonomy" id="2799636"/>
    <lineage>
        <taxon>Bacteria</taxon>
        <taxon>Bacillati</taxon>
        <taxon>Bacillota</taxon>
        <taxon>Clostridia</taxon>
        <taxon>Lachnospirales</taxon>
        <taxon>Lachnospiraceae</taxon>
        <taxon>Catonella</taxon>
    </lineage>
</organism>
<dbReference type="InterPro" id="IPR049886">
    <property type="entry name" value="CFI_box_CTERM_dom"/>
</dbReference>
<proteinExistence type="predicted"/>
<dbReference type="RefSeq" id="WP_208429011.1">
    <property type="nucleotide sequence ID" value="NZ_JAEPRJ010000001.1"/>
</dbReference>
<sequence>MTLEENIKFYNNVYNKYPEEFSRIKNEISSEISYKFIDKNLLKRAETLQPGKCVDYSKIIYNVKYPGQYLKEEINRAKYNETDNPLAFLIAGTVIQMDKDDDGRYMMLLSESETLWHNSKDYNEITHLKNTKSVQNCILVTEFFEGRNGHYSVGSIEDVIPGSRVMLTVFYLRPTSNERWLMASFTDIKYCNINLSYLLEYLDVLLDENYIMTTRNEFYSRFIELVGQSDKISDSDKKTGNNGDGGCYIATCVYGSYDCPQVWTLRRYRDYILSKSWYGYIFIRMYYAISPILVKVLGHTKWFKKIWKKRLDNLVNNLQKKGIKNTPYKDKSI</sequence>
<dbReference type="EMBL" id="JAEPRJ010000001">
    <property type="protein sequence ID" value="MBK5897535.1"/>
    <property type="molecule type" value="Genomic_DNA"/>
</dbReference>
<reference evidence="2 3" key="1">
    <citation type="submission" date="2021-01" db="EMBL/GenBank/DDBJ databases">
        <title>Isolation and description of Catonella massiliensis sp. nov., a novel Catonella species, isolated from a stable periodontitis subject.</title>
        <authorList>
            <person name="Antezack A."/>
            <person name="Boxberger M."/>
            <person name="La Scola B."/>
            <person name="Monnet-Corti V."/>
        </authorList>
    </citation>
    <scope>NUCLEOTIDE SEQUENCE [LARGE SCALE GENOMIC DNA]</scope>
    <source>
        <strain evidence="2 3">Marseille-Q4567</strain>
    </source>
</reference>
<keyword evidence="1" id="KW-1133">Transmembrane helix</keyword>
<keyword evidence="3" id="KW-1185">Reference proteome</keyword>
<feature type="transmembrane region" description="Helical" evidence="1">
    <location>
        <begin position="277"/>
        <end position="298"/>
    </location>
</feature>
<evidence type="ECO:0000313" key="2">
    <source>
        <dbReference type="EMBL" id="MBK5897535.1"/>
    </source>
</evidence>
<dbReference type="NCBIfam" id="NF041770">
    <property type="entry name" value="CFI_box_CTERM"/>
    <property type="match status" value="1"/>
</dbReference>
<protein>
    <recommendedName>
        <fullName evidence="4">START domain-containing protein</fullName>
    </recommendedName>
</protein>
<evidence type="ECO:0000313" key="3">
    <source>
        <dbReference type="Proteomes" id="UP000604730"/>
    </source>
</evidence>
<evidence type="ECO:0008006" key="4">
    <source>
        <dbReference type="Google" id="ProtNLM"/>
    </source>
</evidence>
<gene>
    <name evidence="2" type="ORF">JJN12_07055</name>
</gene>